<keyword evidence="5" id="KW-1185">Reference proteome</keyword>
<accession>A0A8S0UMD9</accession>
<evidence type="ECO:0000313" key="5">
    <source>
        <dbReference type="Proteomes" id="UP000594638"/>
    </source>
</evidence>
<dbReference type="PANTHER" id="PTHR23177:SF64">
    <property type="entry name" value="RHO GTPASE-ACTIVATING PROTEIN 1"/>
    <property type="match status" value="1"/>
</dbReference>
<evidence type="ECO:0000256" key="1">
    <source>
        <dbReference type="ARBA" id="ARBA00022468"/>
    </source>
</evidence>
<dbReference type="Pfam" id="PF00620">
    <property type="entry name" value="RhoGAP"/>
    <property type="match status" value="1"/>
</dbReference>
<evidence type="ECO:0000256" key="2">
    <source>
        <dbReference type="SAM" id="MobiDB-lite"/>
    </source>
</evidence>
<protein>
    <submittedName>
        <fullName evidence="4">Rho GTPase-activating 5-like</fullName>
    </submittedName>
</protein>
<reference evidence="4 5" key="1">
    <citation type="submission" date="2019-12" db="EMBL/GenBank/DDBJ databases">
        <authorList>
            <person name="Alioto T."/>
            <person name="Alioto T."/>
            <person name="Gomez Garrido J."/>
        </authorList>
    </citation>
    <scope>NUCLEOTIDE SEQUENCE [LARGE SCALE GENOMIC DNA]</scope>
</reference>
<dbReference type="GO" id="GO:0005096">
    <property type="term" value="F:GTPase activator activity"/>
    <property type="evidence" value="ECO:0007669"/>
    <property type="project" value="UniProtKB-KW"/>
</dbReference>
<dbReference type="SUPFAM" id="SSF48350">
    <property type="entry name" value="GTPase activation domain, GAP"/>
    <property type="match status" value="1"/>
</dbReference>
<dbReference type="Proteomes" id="UP000594638">
    <property type="component" value="Unassembled WGS sequence"/>
</dbReference>
<dbReference type="InterPro" id="IPR037143">
    <property type="entry name" value="4-PPantetheinyl_Trfase_dom_sf"/>
</dbReference>
<dbReference type="GO" id="GO:0007165">
    <property type="term" value="P:signal transduction"/>
    <property type="evidence" value="ECO:0007669"/>
    <property type="project" value="InterPro"/>
</dbReference>
<dbReference type="InterPro" id="IPR055066">
    <property type="entry name" value="AASDHPPT_N"/>
</dbReference>
<dbReference type="EMBL" id="CACTIH010007806">
    <property type="protein sequence ID" value="CAA3018250.1"/>
    <property type="molecule type" value="Genomic_DNA"/>
</dbReference>
<dbReference type="GO" id="GO:0008897">
    <property type="term" value="F:holo-[acyl-carrier-protein] synthase activity"/>
    <property type="evidence" value="ECO:0007669"/>
    <property type="project" value="InterPro"/>
</dbReference>
<proteinExistence type="predicted"/>
<dbReference type="InterPro" id="IPR000198">
    <property type="entry name" value="RhoGAP_dom"/>
</dbReference>
<sequence>MQAQSEDECTQLARLLPPTEAALLDWAINLMADVSQLEHLNKMNARNIAMVFAPNMTQMSDPLTALMYAVQVMNFLRTLIEKTLREREDSVVDVTRVKQIEPADEDGHHGTGEPMARKAIEVSENDQVNVTNEPLLNDAEDSSQPEFNSTSNETPCFLSSIENIIPDGKEHIAVTCPINITNHVDSTNDRVGDGNTSVRIRLSQAKSRRTKMGQSSKNTAKKEIPPLFTFVDAHSTPFTDETHLWYVMPSEVKSKALLNQYLDILPSCEKDYVFQMHGEEPRKRALLARALVRTTIARFSPRSLRFRKNVHRKPELEWQFSDQWRSPPLHFNISHTSSLVACGVTINSQEIVVDFFDDPLNLTSNWQFLLLELAGSHYAAFCVENNGAIEGKRTIPVNLTVWRTIPFLEDECVSGTDAVKTISGLK</sequence>
<organism evidence="4 5">
    <name type="scientific">Olea europaea subsp. europaea</name>
    <dbReference type="NCBI Taxonomy" id="158383"/>
    <lineage>
        <taxon>Eukaryota</taxon>
        <taxon>Viridiplantae</taxon>
        <taxon>Streptophyta</taxon>
        <taxon>Embryophyta</taxon>
        <taxon>Tracheophyta</taxon>
        <taxon>Spermatophyta</taxon>
        <taxon>Magnoliopsida</taxon>
        <taxon>eudicotyledons</taxon>
        <taxon>Gunneridae</taxon>
        <taxon>Pentapetalae</taxon>
        <taxon>asterids</taxon>
        <taxon>lamiids</taxon>
        <taxon>Lamiales</taxon>
        <taxon>Oleaceae</taxon>
        <taxon>Oleeae</taxon>
        <taxon>Olea</taxon>
    </lineage>
</organism>
<dbReference type="OrthoDB" id="26719at2759"/>
<comment type="caution">
    <text evidence="4">The sequence shown here is derived from an EMBL/GenBank/DDBJ whole genome shotgun (WGS) entry which is preliminary data.</text>
</comment>
<name>A0A8S0UMD9_OLEEU</name>
<dbReference type="GO" id="GO:0000287">
    <property type="term" value="F:magnesium ion binding"/>
    <property type="evidence" value="ECO:0007669"/>
    <property type="project" value="InterPro"/>
</dbReference>
<gene>
    <name evidence="4" type="ORF">OLEA9_A093789</name>
</gene>
<feature type="region of interest" description="Disordered" evidence="2">
    <location>
        <begin position="133"/>
        <end position="153"/>
    </location>
</feature>
<feature type="domain" description="Rho-GAP" evidence="3">
    <location>
        <begin position="1"/>
        <end position="91"/>
    </location>
</feature>
<feature type="compositionally biased region" description="Polar residues" evidence="2">
    <location>
        <begin position="144"/>
        <end position="153"/>
    </location>
</feature>
<evidence type="ECO:0000259" key="3">
    <source>
        <dbReference type="PROSITE" id="PS50238"/>
    </source>
</evidence>
<dbReference type="InterPro" id="IPR008936">
    <property type="entry name" value="Rho_GTPase_activation_prot"/>
</dbReference>
<dbReference type="SUPFAM" id="SSF56214">
    <property type="entry name" value="4'-phosphopantetheinyl transferase"/>
    <property type="match status" value="1"/>
</dbReference>
<dbReference type="PROSITE" id="PS50238">
    <property type="entry name" value="RHOGAP"/>
    <property type="match status" value="1"/>
</dbReference>
<dbReference type="Gramene" id="OE9A093789T2">
    <property type="protein sequence ID" value="OE9A093789C2"/>
    <property type="gene ID" value="OE9A093789"/>
</dbReference>
<dbReference type="Gene3D" id="1.10.555.10">
    <property type="entry name" value="Rho GTPase activation protein"/>
    <property type="match status" value="1"/>
</dbReference>
<dbReference type="Pfam" id="PF22624">
    <property type="entry name" value="AASDHPPT_N"/>
    <property type="match status" value="1"/>
</dbReference>
<dbReference type="Gene3D" id="3.90.470.20">
    <property type="entry name" value="4'-phosphopantetheinyl transferase domain"/>
    <property type="match status" value="1"/>
</dbReference>
<evidence type="ECO:0000313" key="4">
    <source>
        <dbReference type="EMBL" id="CAA3018250.1"/>
    </source>
</evidence>
<keyword evidence="1" id="KW-0343">GTPase activation</keyword>
<dbReference type="AlphaFoldDB" id="A0A8S0UMD9"/>
<dbReference type="InterPro" id="IPR044785">
    <property type="entry name" value="RopGAP1-5"/>
</dbReference>
<dbReference type="PANTHER" id="PTHR23177">
    <property type="entry name" value="MKIAA1688 PROTEIN"/>
    <property type="match status" value="1"/>
</dbReference>